<feature type="region of interest" description="Disordered" evidence="2">
    <location>
        <begin position="249"/>
        <end position="277"/>
    </location>
</feature>
<organism evidence="4 5">
    <name type="scientific">Sphaeroforma arctica JP610</name>
    <dbReference type="NCBI Taxonomy" id="667725"/>
    <lineage>
        <taxon>Eukaryota</taxon>
        <taxon>Ichthyosporea</taxon>
        <taxon>Ichthyophonida</taxon>
        <taxon>Sphaeroforma</taxon>
    </lineage>
</organism>
<accession>A0A0L0FZ99</accession>
<dbReference type="SUPFAM" id="SSF63491">
    <property type="entry name" value="BAG domain"/>
    <property type="match status" value="1"/>
</dbReference>
<evidence type="ECO:0000259" key="3">
    <source>
        <dbReference type="Pfam" id="PF02179"/>
    </source>
</evidence>
<reference evidence="4 5" key="1">
    <citation type="submission" date="2011-02" db="EMBL/GenBank/DDBJ databases">
        <title>The Genome Sequence of Sphaeroforma arctica JP610.</title>
        <authorList>
            <consortium name="The Broad Institute Genome Sequencing Platform"/>
            <person name="Russ C."/>
            <person name="Cuomo C."/>
            <person name="Young S.K."/>
            <person name="Zeng Q."/>
            <person name="Gargeya S."/>
            <person name="Alvarado L."/>
            <person name="Berlin A."/>
            <person name="Chapman S.B."/>
            <person name="Chen Z."/>
            <person name="Freedman E."/>
            <person name="Gellesch M."/>
            <person name="Goldberg J."/>
            <person name="Griggs A."/>
            <person name="Gujja S."/>
            <person name="Heilman E."/>
            <person name="Heiman D."/>
            <person name="Howarth C."/>
            <person name="Mehta T."/>
            <person name="Neiman D."/>
            <person name="Pearson M."/>
            <person name="Roberts A."/>
            <person name="Saif S."/>
            <person name="Shea T."/>
            <person name="Shenoy N."/>
            <person name="Sisk P."/>
            <person name="Stolte C."/>
            <person name="Sykes S."/>
            <person name="White J."/>
            <person name="Yandava C."/>
            <person name="Burger G."/>
            <person name="Gray M.W."/>
            <person name="Holland P.W.H."/>
            <person name="King N."/>
            <person name="Lang F.B.F."/>
            <person name="Roger A.J."/>
            <person name="Ruiz-Trillo I."/>
            <person name="Haas B."/>
            <person name="Nusbaum C."/>
            <person name="Birren B."/>
        </authorList>
    </citation>
    <scope>NUCLEOTIDE SEQUENCE [LARGE SCALE GENOMIC DNA]</scope>
    <source>
        <strain evidence="4 5">JP610</strain>
    </source>
</reference>
<feature type="coiled-coil region" evidence="1">
    <location>
        <begin position="41"/>
        <end position="90"/>
    </location>
</feature>
<dbReference type="OrthoDB" id="333905at2759"/>
<dbReference type="Gene3D" id="1.20.58.120">
    <property type="entry name" value="BAG domain"/>
    <property type="match status" value="1"/>
</dbReference>
<dbReference type="Proteomes" id="UP000054560">
    <property type="component" value="Unassembled WGS sequence"/>
</dbReference>
<dbReference type="InterPro" id="IPR003103">
    <property type="entry name" value="BAG_domain"/>
</dbReference>
<proteinExistence type="predicted"/>
<keyword evidence="5" id="KW-1185">Reference proteome</keyword>
<evidence type="ECO:0000256" key="2">
    <source>
        <dbReference type="SAM" id="MobiDB-lite"/>
    </source>
</evidence>
<keyword evidence="1" id="KW-0175">Coiled coil</keyword>
<feature type="domain" description="BAG" evidence="3">
    <location>
        <begin position="164"/>
        <end position="241"/>
    </location>
</feature>
<dbReference type="AlphaFoldDB" id="A0A0L0FZ99"/>
<dbReference type="EMBL" id="KQ241982">
    <property type="protein sequence ID" value="KNC81891.1"/>
    <property type="molecule type" value="Genomic_DNA"/>
</dbReference>
<protein>
    <recommendedName>
        <fullName evidence="3">BAG domain-containing protein</fullName>
    </recommendedName>
</protein>
<evidence type="ECO:0000256" key="1">
    <source>
        <dbReference type="SAM" id="Coils"/>
    </source>
</evidence>
<dbReference type="RefSeq" id="XP_014155793.1">
    <property type="nucleotide sequence ID" value="XM_014300318.1"/>
</dbReference>
<dbReference type="InterPro" id="IPR036533">
    <property type="entry name" value="BAG_dom_sf"/>
</dbReference>
<evidence type="ECO:0000313" key="4">
    <source>
        <dbReference type="EMBL" id="KNC81891.1"/>
    </source>
</evidence>
<dbReference type="GO" id="GO:0051087">
    <property type="term" value="F:protein-folding chaperone binding"/>
    <property type="evidence" value="ECO:0007669"/>
    <property type="project" value="InterPro"/>
</dbReference>
<dbReference type="Pfam" id="PF02179">
    <property type="entry name" value="BAG"/>
    <property type="match status" value="1"/>
</dbReference>
<evidence type="ECO:0000313" key="5">
    <source>
        <dbReference type="Proteomes" id="UP000054560"/>
    </source>
</evidence>
<gene>
    <name evidence="4" type="ORF">SARC_05804</name>
</gene>
<name>A0A0L0FZ99_9EUKA</name>
<sequence>MDFFYNSPYTNDMFFNRKPNYYSPRENRYDEYLRLQREKVMQEELRREQSARRAHEEALRQRYYQEQEARKNAQLRAARAEQLARAAHRQNRYKPVHNTLKAKKQKLQEEKVKRVLAAIVTIQRFWRQASQNRKERAASIVTEAVRSAGYVKSDRKIVNKLKSIAAIKSEADALISKYEHVFSEPVHNEKGNVQYDLLAYTDTMEKVLLKLDGILAEGVECVREKRKSVSNYIQDALALIDDYKLHGDDSAEHSESDIQSQSDCDRDRPTSMQVDESVDDIDLFFDPYVSDSDSN</sequence>
<dbReference type="GeneID" id="25906308"/>